<evidence type="ECO:0000256" key="2">
    <source>
        <dbReference type="ARBA" id="ARBA00022771"/>
    </source>
</evidence>
<feature type="domain" description="RING-CH-type" evidence="4">
    <location>
        <begin position="16"/>
        <end position="80"/>
    </location>
</feature>
<keyword evidence="3" id="KW-0862">Zinc</keyword>
<dbReference type="SMART" id="SM00744">
    <property type="entry name" value="RINGv"/>
    <property type="match status" value="1"/>
</dbReference>
<dbReference type="PROSITE" id="PS51292">
    <property type="entry name" value="ZF_RING_CH"/>
    <property type="match status" value="1"/>
</dbReference>
<sequence length="93" mass="10523">MGSEYQLLSSTVSCTSLLKEMSECFICRDGELISSNPLRNFCDCKNLLAHHVCLSTWIQRGCGCADRLQCIICKAKSGINKLEHYRQSLEMMK</sequence>
<organism evidence="5 6">
    <name type="scientific">Oryzias javanicus</name>
    <name type="common">Javanese ricefish</name>
    <name type="synonym">Aplocheilus javanicus</name>
    <dbReference type="NCBI Taxonomy" id="123683"/>
    <lineage>
        <taxon>Eukaryota</taxon>
        <taxon>Metazoa</taxon>
        <taxon>Chordata</taxon>
        <taxon>Craniata</taxon>
        <taxon>Vertebrata</taxon>
        <taxon>Euteleostomi</taxon>
        <taxon>Actinopterygii</taxon>
        <taxon>Neopterygii</taxon>
        <taxon>Teleostei</taxon>
        <taxon>Neoteleostei</taxon>
        <taxon>Acanthomorphata</taxon>
        <taxon>Ovalentaria</taxon>
        <taxon>Atherinomorphae</taxon>
        <taxon>Beloniformes</taxon>
        <taxon>Adrianichthyidae</taxon>
        <taxon>Oryziinae</taxon>
        <taxon>Oryzias</taxon>
    </lineage>
</organism>
<accession>A0A3S2PRM9</accession>
<dbReference type="Proteomes" id="UP000283210">
    <property type="component" value="Chromosome 4"/>
</dbReference>
<dbReference type="InterPro" id="IPR013083">
    <property type="entry name" value="Znf_RING/FYVE/PHD"/>
</dbReference>
<name>A0A3S2PRM9_ORYJA</name>
<evidence type="ECO:0000256" key="1">
    <source>
        <dbReference type="ARBA" id="ARBA00022723"/>
    </source>
</evidence>
<dbReference type="GO" id="GO:0008270">
    <property type="term" value="F:zinc ion binding"/>
    <property type="evidence" value="ECO:0007669"/>
    <property type="project" value="UniProtKB-KW"/>
</dbReference>
<proteinExistence type="predicted"/>
<feature type="non-terminal residue" evidence="5">
    <location>
        <position position="93"/>
    </location>
</feature>
<reference evidence="5 6" key="1">
    <citation type="submission" date="2018-11" db="EMBL/GenBank/DDBJ databases">
        <authorList>
            <person name="Lopez-Roques C."/>
            <person name="Donnadieu C."/>
            <person name="Bouchez O."/>
            <person name="Klopp C."/>
            <person name="Cabau C."/>
            <person name="Zahm M."/>
        </authorList>
    </citation>
    <scope>NUCLEOTIDE SEQUENCE [LARGE SCALE GENOMIC DNA]</scope>
    <source>
        <strain evidence="5">RS831</strain>
        <tissue evidence="5">Whole body</tissue>
    </source>
</reference>
<dbReference type="AlphaFoldDB" id="A0A3S2PRM9"/>
<reference evidence="5 6" key="2">
    <citation type="submission" date="2019-01" db="EMBL/GenBank/DDBJ databases">
        <title>A chromosome length genome reference of the Java medaka (oryzias javanicus).</title>
        <authorList>
            <person name="Herpin A."/>
            <person name="Takehana Y."/>
            <person name="Naruse K."/>
            <person name="Ansai S."/>
            <person name="Kawaguchi M."/>
        </authorList>
    </citation>
    <scope>NUCLEOTIDE SEQUENCE [LARGE SCALE GENOMIC DNA]</scope>
    <source>
        <strain evidence="5">RS831</strain>
        <tissue evidence="5">Whole body</tissue>
    </source>
</reference>
<dbReference type="OrthoDB" id="5817083at2759"/>
<evidence type="ECO:0000256" key="3">
    <source>
        <dbReference type="ARBA" id="ARBA00022833"/>
    </source>
</evidence>
<keyword evidence="2" id="KW-0863">Zinc-finger</keyword>
<keyword evidence="1" id="KW-0479">Metal-binding</keyword>
<gene>
    <name evidence="5" type="ORF">OJAV_G00038620</name>
</gene>
<dbReference type="Gene3D" id="3.30.40.10">
    <property type="entry name" value="Zinc/RING finger domain, C3HC4 (zinc finger)"/>
    <property type="match status" value="1"/>
</dbReference>
<keyword evidence="6" id="KW-1185">Reference proteome</keyword>
<evidence type="ECO:0000313" key="5">
    <source>
        <dbReference type="EMBL" id="RVE74152.1"/>
    </source>
</evidence>
<dbReference type="InterPro" id="IPR011016">
    <property type="entry name" value="Znf_RING-CH"/>
</dbReference>
<dbReference type="EMBL" id="CM012440">
    <property type="protein sequence ID" value="RVE74152.1"/>
    <property type="molecule type" value="Genomic_DNA"/>
</dbReference>
<evidence type="ECO:0000259" key="4">
    <source>
        <dbReference type="PROSITE" id="PS51292"/>
    </source>
</evidence>
<evidence type="ECO:0000313" key="6">
    <source>
        <dbReference type="Proteomes" id="UP000283210"/>
    </source>
</evidence>
<protein>
    <recommendedName>
        <fullName evidence="4">RING-CH-type domain-containing protein</fullName>
    </recommendedName>
</protein>